<evidence type="ECO:0000256" key="1">
    <source>
        <dbReference type="SAM" id="Phobius"/>
    </source>
</evidence>
<dbReference type="AlphaFoldDB" id="A0A1G9DUY0"/>
<dbReference type="STRING" id="393762.SAMN05660472_01744"/>
<accession>A0A1G9DUY0</accession>
<reference evidence="2 3" key="1">
    <citation type="submission" date="2016-10" db="EMBL/GenBank/DDBJ databases">
        <authorList>
            <person name="de Groot N.N."/>
        </authorList>
    </citation>
    <scope>NUCLEOTIDE SEQUENCE [LARGE SCALE GENOMIC DNA]</scope>
    <source>
        <strain evidence="2 3">DSM 18346</strain>
    </source>
</reference>
<dbReference type="Proteomes" id="UP000198718">
    <property type="component" value="Unassembled WGS sequence"/>
</dbReference>
<evidence type="ECO:0000313" key="2">
    <source>
        <dbReference type="EMBL" id="SDK67681.1"/>
    </source>
</evidence>
<name>A0A1G9DUY0_9FIRM</name>
<gene>
    <name evidence="2" type="ORF">SAMN05660472_01744</name>
</gene>
<dbReference type="EMBL" id="FNFP01000003">
    <property type="protein sequence ID" value="SDK67681.1"/>
    <property type="molecule type" value="Genomic_DNA"/>
</dbReference>
<sequence>MDLITSMFRFFLVFWIVRVILNTILTLRFRKRQTEETIDPIKKFPEEDQKEVAVEMVFDQICQIYVPKTKAYQIVEGDIIHYFCSWECRQNCIEHMKS</sequence>
<keyword evidence="1" id="KW-0472">Membrane</keyword>
<evidence type="ECO:0000313" key="3">
    <source>
        <dbReference type="Proteomes" id="UP000198718"/>
    </source>
</evidence>
<proteinExistence type="predicted"/>
<keyword evidence="3" id="KW-1185">Reference proteome</keyword>
<organism evidence="2 3">
    <name type="scientific">Natronincola ferrireducens</name>
    <dbReference type="NCBI Taxonomy" id="393762"/>
    <lineage>
        <taxon>Bacteria</taxon>
        <taxon>Bacillati</taxon>
        <taxon>Bacillota</taxon>
        <taxon>Clostridia</taxon>
        <taxon>Peptostreptococcales</taxon>
        <taxon>Natronincolaceae</taxon>
        <taxon>Natronincola</taxon>
    </lineage>
</organism>
<protein>
    <recommendedName>
        <fullName evidence="4">MYM-type domain-containing protein</fullName>
    </recommendedName>
</protein>
<keyword evidence="1" id="KW-0812">Transmembrane</keyword>
<feature type="transmembrane region" description="Helical" evidence="1">
    <location>
        <begin position="6"/>
        <end position="25"/>
    </location>
</feature>
<evidence type="ECO:0008006" key="4">
    <source>
        <dbReference type="Google" id="ProtNLM"/>
    </source>
</evidence>
<keyword evidence="1" id="KW-1133">Transmembrane helix</keyword>